<reference evidence="2" key="1">
    <citation type="submission" date="2022-11" db="UniProtKB">
        <authorList>
            <consortium name="WormBaseParasite"/>
        </authorList>
    </citation>
    <scope>IDENTIFICATION</scope>
</reference>
<dbReference type="WBParaSite" id="JU765_v2.g10953.t1">
    <property type="protein sequence ID" value="JU765_v2.g10953.t1"/>
    <property type="gene ID" value="JU765_v2.g10953"/>
</dbReference>
<accession>A0AC34PXH3</accession>
<dbReference type="Proteomes" id="UP000887576">
    <property type="component" value="Unplaced"/>
</dbReference>
<sequence length="420" mass="48757">MLLRCNKTNYDIYFERVKKYGGQFGYTNFNWSSDLILGFVSDLLLAKENGKTYEIGDYIICGTYAEFMSGEIHLLRKQKVGWDVVSGNNNGLIVEQVKDIFVSISEGLDFPNFVYPFENLTVKLLNPTTLPVFFEPAGGYLSKVYAGEKYFTDYDCFVGNICVEMFELKCGNALIELPLQFKRQPCSIKKKIRFIKCKEILLLSLCDHRFNYPQSPQKKVNVISNLEVDDQVFFVTLCSTRDWGYFFKIETDDDQKTLILSCFPMSNKWWDDRPTFMIGKDYCSVDYYKDGLLWKLKDINGNEKIPFKMSFDEQIYIGDAADEHPEFLMSETDFKMLFKDQKFDQESQIPLNTADGIRKTTPENIVAIFIKSILKLLEEKLGQPVDEIYLNFGFSYDILSESTIFKALNLLKVDFEKKND</sequence>
<organism evidence="1 2">
    <name type="scientific">Panagrolaimus sp. JU765</name>
    <dbReference type="NCBI Taxonomy" id="591449"/>
    <lineage>
        <taxon>Eukaryota</taxon>
        <taxon>Metazoa</taxon>
        <taxon>Ecdysozoa</taxon>
        <taxon>Nematoda</taxon>
        <taxon>Chromadorea</taxon>
        <taxon>Rhabditida</taxon>
        <taxon>Tylenchina</taxon>
        <taxon>Panagrolaimomorpha</taxon>
        <taxon>Panagrolaimoidea</taxon>
        <taxon>Panagrolaimidae</taxon>
        <taxon>Panagrolaimus</taxon>
    </lineage>
</organism>
<name>A0AC34PXH3_9BILA</name>
<proteinExistence type="predicted"/>
<evidence type="ECO:0000313" key="1">
    <source>
        <dbReference type="Proteomes" id="UP000887576"/>
    </source>
</evidence>
<evidence type="ECO:0000313" key="2">
    <source>
        <dbReference type="WBParaSite" id="JU765_v2.g10953.t1"/>
    </source>
</evidence>
<protein>
    <submittedName>
        <fullName evidence="2">Uncharacterized protein</fullName>
    </submittedName>
</protein>